<comment type="caution">
    <text evidence="2">The sequence shown here is derived from an EMBL/GenBank/DDBJ whole genome shotgun (WGS) entry which is preliminary data.</text>
</comment>
<dbReference type="AlphaFoldDB" id="A0A6L6Q066"/>
<dbReference type="OrthoDB" id="8780722at2"/>
<dbReference type="NCBIfam" id="TIGR02595">
    <property type="entry name" value="PEP_CTERM"/>
    <property type="match status" value="1"/>
</dbReference>
<proteinExistence type="predicted"/>
<dbReference type="Pfam" id="PF07589">
    <property type="entry name" value="PEP-CTERM"/>
    <property type="match status" value="1"/>
</dbReference>
<protein>
    <submittedName>
        <fullName evidence="2">PEP-CTERM sorting domain-containing protein</fullName>
    </submittedName>
</protein>
<evidence type="ECO:0000313" key="3">
    <source>
        <dbReference type="Proteomes" id="UP000484015"/>
    </source>
</evidence>
<keyword evidence="3" id="KW-1185">Reference proteome</keyword>
<organism evidence="2 3">
    <name type="scientific">Pseudoduganella ginsengisoli</name>
    <dbReference type="NCBI Taxonomy" id="1462440"/>
    <lineage>
        <taxon>Bacteria</taxon>
        <taxon>Pseudomonadati</taxon>
        <taxon>Pseudomonadota</taxon>
        <taxon>Betaproteobacteria</taxon>
        <taxon>Burkholderiales</taxon>
        <taxon>Oxalobacteraceae</taxon>
        <taxon>Telluria group</taxon>
        <taxon>Pseudoduganella</taxon>
    </lineage>
</organism>
<evidence type="ECO:0000259" key="1">
    <source>
        <dbReference type="Pfam" id="PF07589"/>
    </source>
</evidence>
<feature type="domain" description="Ice-binding protein C-terminal" evidence="1">
    <location>
        <begin position="209"/>
        <end position="235"/>
    </location>
</feature>
<gene>
    <name evidence="2" type="ORF">GM668_10050</name>
</gene>
<sequence>MRAAWSCCAAKPNVPADSQGETAMKKSLLVLAMLLCMAMPVPPAHALALSLFPQSGLLIHRFDDVFIDINLIGLTSGAPGRTLGAFEMDLEFDPQAFQKIDIAPAGWGPALGNVAAGEALASMALTAPGVLHISAVSLLETSAAGCSFCTGPYLDELQGNSFHLATVGLYAYNPGFVDMTTNIGTRMAVLADGAGNRLPDVPDALLQLTIPEPGTGPLLLLGLVSAAIAGRVCRRSATKRPGP</sequence>
<evidence type="ECO:0000313" key="2">
    <source>
        <dbReference type="EMBL" id="MTW02422.1"/>
    </source>
</evidence>
<dbReference type="EMBL" id="WNLA01000004">
    <property type="protein sequence ID" value="MTW02422.1"/>
    <property type="molecule type" value="Genomic_DNA"/>
</dbReference>
<dbReference type="Proteomes" id="UP000484015">
    <property type="component" value="Unassembled WGS sequence"/>
</dbReference>
<dbReference type="InterPro" id="IPR013424">
    <property type="entry name" value="Ice-binding_C"/>
</dbReference>
<reference evidence="2 3" key="1">
    <citation type="submission" date="2019-11" db="EMBL/GenBank/DDBJ databases">
        <title>Type strains purchased from KCTC, JCM and DSMZ.</title>
        <authorList>
            <person name="Lu H."/>
        </authorList>
    </citation>
    <scope>NUCLEOTIDE SEQUENCE [LARGE SCALE GENOMIC DNA]</scope>
    <source>
        <strain evidence="2 3">KCTC 42409</strain>
    </source>
</reference>
<accession>A0A6L6Q066</accession>
<name>A0A6L6Q066_9BURK</name>